<dbReference type="Proteomes" id="UP000053097">
    <property type="component" value="Unassembled WGS sequence"/>
</dbReference>
<keyword evidence="8 14" id="KW-1133">Transmembrane helix</keyword>
<gene>
    <name evidence="15" type="ORF">X777_04320</name>
</gene>
<proteinExistence type="inferred from homology"/>
<comment type="function">
    <text evidence="1">Core subunit of the mitochondrial membrane respiratory chain NADH dehydrogenase (Complex I) that is believed to belong to the minimal assembly required for catalysis. Complex I functions in the transfer of electrons from NADH to the respiratory chain. The immediate electron acceptor for the enzyme is believed to be ubiquinone.</text>
</comment>
<keyword evidence="5" id="KW-0813">Transport</keyword>
<evidence type="ECO:0000256" key="6">
    <source>
        <dbReference type="ARBA" id="ARBA00022692"/>
    </source>
</evidence>
<comment type="similarity">
    <text evidence="3 13">Belongs to the complex I subunit 1 family.</text>
</comment>
<protein>
    <recommendedName>
        <fullName evidence="4">NADH-ubiquinone oxidoreductase chain 1</fullName>
    </recommendedName>
    <alternativeName>
        <fullName evidence="12">NADH dehydrogenase subunit 1</fullName>
    </alternativeName>
</protein>
<evidence type="ECO:0000256" key="8">
    <source>
        <dbReference type="ARBA" id="ARBA00022989"/>
    </source>
</evidence>
<evidence type="ECO:0000256" key="1">
    <source>
        <dbReference type="ARBA" id="ARBA00003257"/>
    </source>
</evidence>
<comment type="subcellular location">
    <subcellularLocation>
        <location evidence="2 13">Mitochondrion inner membrane</location>
        <topology evidence="2 13">Multi-pass membrane protein</topology>
    </subcellularLocation>
</comment>
<dbReference type="GO" id="GO:0005743">
    <property type="term" value="C:mitochondrial inner membrane"/>
    <property type="evidence" value="ECO:0007669"/>
    <property type="project" value="UniProtKB-SubCell"/>
</dbReference>
<evidence type="ECO:0000256" key="2">
    <source>
        <dbReference type="ARBA" id="ARBA00004448"/>
    </source>
</evidence>
<keyword evidence="16" id="KW-1185">Reference proteome</keyword>
<name>A0A026VT04_OOCBI</name>
<evidence type="ECO:0000256" key="5">
    <source>
        <dbReference type="ARBA" id="ARBA00022448"/>
    </source>
</evidence>
<dbReference type="PANTHER" id="PTHR11432:SF3">
    <property type="entry name" value="NADH-UBIQUINONE OXIDOREDUCTASE CHAIN 1"/>
    <property type="match status" value="1"/>
</dbReference>
<keyword evidence="11 14" id="KW-0472">Membrane</keyword>
<evidence type="ECO:0000256" key="7">
    <source>
        <dbReference type="ARBA" id="ARBA00022792"/>
    </source>
</evidence>
<evidence type="ECO:0000256" key="4">
    <source>
        <dbReference type="ARBA" id="ARBA00021009"/>
    </source>
</evidence>
<evidence type="ECO:0000256" key="12">
    <source>
        <dbReference type="ARBA" id="ARBA00031024"/>
    </source>
</evidence>
<dbReference type="InterPro" id="IPR018086">
    <property type="entry name" value="NADH_UbQ_OxRdtase_su1_CS"/>
</dbReference>
<organism evidence="15 16">
    <name type="scientific">Ooceraea biroi</name>
    <name type="common">Clonal raider ant</name>
    <name type="synonym">Cerapachys biroi</name>
    <dbReference type="NCBI Taxonomy" id="2015173"/>
    <lineage>
        <taxon>Eukaryota</taxon>
        <taxon>Metazoa</taxon>
        <taxon>Ecdysozoa</taxon>
        <taxon>Arthropoda</taxon>
        <taxon>Hexapoda</taxon>
        <taxon>Insecta</taxon>
        <taxon>Pterygota</taxon>
        <taxon>Neoptera</taxon>
        <taxon>Endopterygota</taxon>
        <taxon>Hymenoptera</taxon>
        <taxon>Apocrita</taxon>
        <taxon>Aculeata</taxon>
        <taxon>Formicoidea</taxon>
        <taxon>Formicidae</taxon>
        <taxon>Dorylinae</taxon>
        <taxon>Ooceraea</taxon>
    </lineage>
</organism>
<dbReference type="Pfam" id="PF00146">
    <property type="entry name" value="NADHdh"/>
    <property type="match status" value="1"/>
</dbReference>
<evidence type="ECO:0000313" key="15">
    <source>
        <dbReference type="EMBL" id="EZA46596.1"/>
    </source>
</evidence>
<dbReference type="OMA" id="FKSNYFI"/>
<evidence type="ECO:0000256" key="11">
    <source>
        <dbReference type="ARBA" id="ARBA00023136"/>
    </source>
</evidence>
<reference evidence="15 16" key="1">
    <citation type="journal article" date="2014" name="Curr. Biol.">
        <title>The genome of the clonal raider ant Cerapachys biroi.</title>
        <authorList>
            <person name="Oxley P.R."/>
            <person name="Ji L."/>
            <person name="Fetter-Pruneda I."/>
            <person name="McKenzie S.K."/>
            <person name="Li C."/>
            <person name="Hu H."/>
            <person name="Zhang G."/>
            <person name="Kronauer D.J."/>
        </authorList>
    </citation>
    <scope>NUCLEOTIDE SEQUENCE [LARGE SCALE GENOMIC DNA]</scope>
</reference>
<evidence type="ECO:0000256" key="13">
    <source>
        <dbReference type="RuleBase" id="RU000471"/>
    </source>
</evidence>
<dbReference type="GO" id="GO:0003954">
    <property type="term" value="F:NADH dehydrogenase activity"/>
    <property type="evidence" value="ECO:0007669"/>
    <property type="project" value="TreeGrafter"/>
</dbReference>
<dbReference type="EMBL" id="KK108888">
    <property type="protein sequence ID" value="EZA46596.1"/>
    <property type="molecule type" value="Genomic_DNA"/>
</dbReference>
<dbReference type="STRING" id="2015173.A0A026VT04"/>
<evidence type="ECO:0000256" key="14">
    <source>
        <dbReference type="SAM" id="Phobius"/>
    </source>
</evidence>
<dbReference type="PANTHER" id="PTHR11432">
    <property type="entry name" value="NADH DEHYDROGENASE SUBUNIT 1"/>
    <property type="match status" value="1"/>
</dbReference>
<evidence type="ECO:0000256" key="10">
    <source>
        <dbReference type="ARBA" id="ARBA00023128"/>
    </source>
</evidence>
<evidence type="ECO:0000256" key="9">
    <source>
        <dbReference type="ARBA" id="ARBA00023075"/>
    </source>
</evidence>
<keyword evidence="9 15" id="KW-0830">Ubiquinone</keyword>
<feature type="transmembrane region" description="Helical" evidence="14">
    <location>
        <begin position="61"/>
        <end position="77"/>
    </location>
</feature>
<keyword evidence="10" id="KW-0496">Mitochondrion</keyword>
<keyword evidence="7" id="KW-0999">Mitochondrion inner membrane</keyword>
<keyword evidence="6 13" id="KW-0812">Transmembrane</keyword>
<evidence type="ECO:0000256" key="3">
    <source>
        <dbReference type="ARBA" id="ARBA00010535"/>
    </source>
</evidence>
<dbReference type="InterPro" id="IPR001694">
    <property type="entry name" value="NADH_UbQ_OxRdtase_su1/FPO"/>
</dbReference>
<evidence type="ECO:0000313" key="16">
    <source>
        <dbReference type="Proteomes" id="UP000053097"/>
    </source>
</evidence>
<dbReference type="PROSITE" id="PS00667">
    <property type="entry name" value="COMPLEX1_ND1_1"/>
    <property type="match status" value="1"/>
</dbReference>
<dbReference type="GO" id="GO:0009060">
    <property type="term" value="P:aerobic respiration"/>
    <property type="evidence" value="ECO:0007669"/>
    <property type="project" value="TreeGrafter"/>
</dbReference>
<dbReference type="AlphaFoldDB" id="A0A026VT04"/>
<accession>A0A026VT04</accession>
<keyword evidence="13" id="KW-0520">NAD</keyword>
<sequence length="78" mass="9021">MILVLVLAGVAYLTLLERKVLRYIQYRKGPNKVGVIGVFQPVRDAIKLLSKEILLVFKSNYFIYYFSPSMMLIIIILL</sequence>